<organism evidence="8 9">
    <name type="scientific">Thermopolyspora flexuosa</name>
    <dbReference type="NCBI Taxonomy" id="103836"/>
    <lineage>
        <taxon>Bacteria</taxon>
        <taxon>Bacillati</taxon>
        <taxon>Actinomycetota</taxon>
        <taxon>Actinomycetes</taxon>
        <taxon>Streptosporangiales</taxon>
        <taxon>Streptosporangiaceae</taxon>
        <taxon>Thermopolyspora</taxon>
    </lineage>
</organism>
<comment type="subcellular location">
    <subcellularLocation>
        <location evidence="6">Cell membrane</location>
        <topology evidence="6">Multi-pass membrane protein</topology>
    </subcellularLocation>
    <subcellularLocation>
        <location evidence="1">Membrane</location>
    </subcellularLocation>
</comment>
<comment type="caution">
    <text evidence="8">The sequence shown here is derived from an EMBL/GenBank/DDBJ whole genome shotgun (WGS) entry which is preliminary data.</text>
</comment>
<dbReference type="InterPro" id="IPR045214">
    <property type="entry name" value="Surf1/Surf4"/>
</dbReference>
<dbReference type="OrthoDB" id="9807214at2"/>
<evidence type="ECO:0000313" key="9">
    <source>
        <dbReference type="Proteomes" id="UP000319213"/>
    </source>
</evidence>
<dbReference type="Proteomes" id="UP000319213">
    <property type="component" value="Unassembled WGS sequence"/>
</dbReference>
<evidence type="ECO:0000256" key="4">
    <source>
        <dbReference type="ARBA" id="ARBA00022989"/>
    </source>
</evidence>
<evidence type="ECO:0000256" key="7">
    <source>
        <dbReference type="SAM" id="MobiDB-lite"/>
    </source>
</evidence>
<evidence type="ECO:0000256" key="2">
    <source>
        <dbReference type="ARBA" id="ARBA00007165"/>
    </source>
</evidence>
<comment type="similarity">
    <text evidence="2 6">Belongs to the SURF1 family.</text>
</comment>
<accession>A0A543IPX8</accession>
<evidence type="ECO:0000313" key="8">
    <source>
        <dbReference type="EMBL" id="TQM72635.1"/>
    </source>
</evidence>
<comment type="caution">
    <text evidence="6">Lacks conserved residue(s) required for the propagation of feature annotation.</text>
</comment>
<keyword evidence="6" id="KW-1003">Cell membrane</keyword>
<dbReference type="AlphaFoldDB" id="A0A543IPX8"/>
<keyword evidence="5 6" id="KW-0472">Membrane</keyword>
<reference evidence="8 9" key="1">
    <citation type="submission" date="2019-06" db="EMBL/GenBank/DDBJ databases">
        <title>Sequencing the genomes of 1000 actinobacteria strains.</title>
        <authorList>
            <person name="Klenk H.-P."/>
        </authorList>
    </citation>
    <scope>NUCLEOTIDE SEQUENCE [LARGE SCALE GENOMIC DNA]</scope>
    <source>
        <strain evidence="8 9">DSM 43186</strain>
    </source>
</reference>
<sequence length="268" mass="28957">MYRFLLAPRWLALHLVVLLAVPAFLLLGKWQFSRYEMRSAAQERTQANLAAPAEPLERLSTVGGSVDAKLKYRAVTVGGRFDAGNELLVRRRTLNGKVGYYVLTPLVVRDGEAVLVVRGWVPMGPTAEAAPKVPPPSTGEVTVTGRLMPAETEETTGISERSGLPQGHIMLIDTAALGKRLPYRLHGGYVQLGSQNPPAANAPTPLPDPEPDGGGALNLAYSFQWWVFIPIAVGGWFVLIRREARDRRAAAEAASTGKNAESPEKVTG</sequence>
<dbReference type="Pfam" id="PF02104">
    <property type="entry name" value="SURF1"/>
    <property type="match status" value="1"/>
</dbReference>
<dbReference type="CDD" id="cd06662">
    <property type="entry name" value="SURF1"/>
    <property type="match status" value="1"/>
</dbReference>
<feature type="transmembrane region" description="Helical" evidence="6">
    <location>
        <begin position="223"/>
        <end position="240"/>
    </location>
</feature>
<dbReference type="GO" id="GO:0005886">
    <property type="term" value="C:plasma membrane"/>
    <property type="evidence" value="ECO:0007669"/>
    <property type="project" value="UniProtKB-SubCell"/>
</dbReference>
<gene>
    <name evidence="8" type="ORF">FHX40_4788</name>
</gene>
<evidence type="ECO:0000256" key="1">
    <source>
        <dbReference type="ARBA" id="ARBA00004370"/>
    </source>
</evidence>
<evidence type="ECO:0000256" key="3">
    <source>
        <dbReference type="ARBA" id="ARBA00022692"/>
    </source>
</evidence>
<dbReference type="RefSeq" id="WP_142262170.1">
    <property type="nucleotide sequence ID" value="NZ_BMPV01000002.1"/>
</dbReference>
<name>A0A543IPX8_9ACTN</name>
<keyword evidence="9" id="KW-1185">Reference proteome</keyword>
<dbReference type="PANTHER" id="PTHR23427">
    <property type="entry name" value="SURFEIT LOCUS PROTEIN"/>
    <property type="match status" value="1"/>
</dbReference>
<keyword evidence="3 6" id="KW-0812">Transmembrane</keyword>
<protein>
    <recommendedName>
        <fullName evidence="6">SURF1-like protein</fullName>
    </recommendedName>
</protein>
<dbReference type="EMBL" id="VFPQ01000002">
    <property type="protein sequence ID" value="TQM72635.1"/>
    <property type="molecule type" value="Genomic_DNA"/>
</dbReference>
<evidence type="ECO:0000256" key="6">
    <source>
        <dbReference type="RuleBase" id="RU363076"/>
    </source>
</evidence>
<dbReference type="PANTHER" id="PTHR23427:SF2">
    <property type="entry name" value="SURFEIT LOCUS PROTEIN 1"/>
    <property type="match status" value="1"/>
</dbReference>
<keyword evidence="4 6" id="KW-1133">Transmembrane helix</keyword>
<feature type="region of interest" description="Disordered" evidence="7">
    <location>
        <begin position="192"/>
        <end position="211"/>
    </location>
</feature>
<evidence type="ECO:0000256" key="5">
    <source>
        <dbReference type="ARBA" id="ARBA00023136"/>
    </source>
</evidence>
<dbReference type="PROSITE" id="PS50895">
    <property type="entry name" value="SURF1"/>
    <property type="match status" value="1"/>
</dbReference>
<dbReference type="InterPro" id="IPR002994">
    <property type="entry name" value="Surf1/Shy1"/>
</dbReference>
<proteinExistence type="inferred from homology"/>